<protein>
    <recommendedName>
        <fullName evidence="2">Sulfatase-modifying factor enzyme-like domain-containing protein</fullName>
    </recommendedName>
</protein>
<dbReference type="InterPro" id="IPR051043">
    <property type="entry name" value="Sulfatase_Mod_Factor_Kinase"/>
</dbReference>
<dbReference type="RefSeq" id="WP_229732792.1">
    <property type="nucleotide sequence ID" value="NZ_BMDW01000003.1"/>
</dbReference>
<evidence type="ECO:0000313" key="4">
    <source>
        <dbReference type="Proteomes" id="UP000618591"/>
    </source>
</evidence>
<dbReference type="EMBL" id="BMDW01000003">
    <property type="protein sequence ID" value="GGA38344.1"/>
    <property type="molecule type" value="Genomic_DNA"/>
</dbReference>
<gene>
    <name evidence="3" type="ORF">GCM10011395_05800</name>
</gene>
<accession>A0ABQ1G7L2</accession>
<evidence type="ECO:0000256" key="1">
    <source>
        <dbReference type="SAM" id="MobiDB-lite"/>
    </source>
</evidence>
<feature type="domain" description="Sulfatase-modifying factor enzyme-like" evidence="2">
    <location>
        <begin position="1"/>
        <end position="258"/>
    </location>
</feature>
<dbReference type="PANTHER" id="PTHR23150:SF19">
    <property type="entry name" value="FORMYLGLYCINE-GENERATING ENZYME"/>
    <property type="match status" value="1"/>
</dbReference>
<feature type="region of interest" description="Disordered" evidence="1">
    <location>
        <begin position="1"/>
        <end position="23"/>
    </location>
</feature>
<dbReference type="PANTHER" id="PTHR23150">
    <property type="entry name" value="SULFATASE MODIFYING FACTOR 1, 2"/>
    <property type="match status" value="1"/>
</dbReference>
<dbReference type="Pfam" id="PF03781">
    <property type="entry name" value="FGE-sulfatase"/>
    <property type="match status" value="1"/>
</dbReference>
<dbReference type="SUPFAM" id="SSF56436">
    <property type="entry name" value="C-type lectin-like"/>
    <property type="match status" value="1"/>
</dbReference>
<dbReference type="InterPro" id="IPR042095">
    <property type="entry name" value="SUMF_sf"/>
</dbReference>
<dbReference type="InterPro" id="IPR005532">
    <property type="entry name" value="SUMF_dom"/>
</dbReference>
<evidence type="ECO:0000259" key="2">
    <source>
        <dbReference type="Pfam" id="PF03781"/>
    </source>
</evidence>
<sequence length="265" mass="29076">MIPLPAADFTIGADPKYPEEGPPRRARVKAFWIDAHELTNGEFARFVTATGYRTVAEQTPRQLPDTPPEMQQPGSAVFAIPDDRDPRWWRWSVGAQWRHPSGPAESIAGRDAEPVVQIAYDDAEAYAHWGGKRLPSEAEWEYAALAGSTALPEPIDAHGTPQANYYQGVFPARDLGLDGFRGRAPVGCFKPNAFGLYDMIGNVWEWTSTAVGPSRASGVIKGGSYLCASNYCARYRPAARQFEERGLGTDHIGVRFVRDSAPPAN</sequence>
<dbReference type="InterPro" id="IPR016187">
    <property type="entry name" value="CTDL_fold"/>
</dbReference>
<dbReference type="Proteomes" id="UP000618591">
    <property type="component" value="Unassembled WGS sequence"/>
</dbReference>
<dbReference type="Gene3D" id="3.90.1580.10">
    <property type="entry name" value="paralog of FGE (formylglycine-generating enzyme)"/>
    <property type="match status" value="1"/>
</dbReference>
<proteinExistence type="predicted"/>
<evidence type="ECO:0000313" key="3">
    <source>
        <dbReference type="EMBL" id="GGA38344.1"/>
    </source>
</evidence>
<keyword evidence="4" id="KW-1185">Reference proteome</keyword>
<comment type="caution">
    <text evidence="3">The sequence shown here is derived from an EMBL/GenBank/DDBJ whole genome shotgun (WGS) entry which is preliminary data.</text>
</comment>
<reference evidence="4" key="1">
    <citation type="journal article" date="2019" name="Int. J. Syst. Evol. Microbiol.">
        <title>The Global Catalogue of Microorganisms (GCM) 10K type strain sequencing project: providing services to taxonomists for standard genome sequencing and annotation.</title>
        <authorList>
            <consortium name="The Broad Institute Genomics Platform"/>
            <consortium name="The Broad Institute Genome Sequencing Center for Infectious Disease"/>
            <person name="Wu L."/>
            <person name="Ma J."/>
        </authorList>
    </citation>
    <scope>NUCLEOTIDE SEQUENCE [LARGE SCALE GENOMIC DNA]</scope>
    <source>
        <strain evidence="4">CGMCC 1.10106</strain>
    </source>
</reference>
<name>A0ABQ1G7L2_9SPHN</name>
<organism evidence="3 4">
    <name type="scientific">Sphingomonas psychrolutea</name>
    <dbReference type="NCBI Taxonomy" id="1259676"/>
    <lineage>
        <taxon>Bacteria</taxon>
        <taxon>Pseudomonadati</taxon>
        <taxon>Pseudomonadota</taxon>
        <taxon>Alphaproteobacteria</taxon>
        <taxon>Sphingomonadales</taxon>
        <taxon>Sphingomonadaceae</taxon>
        <taxon>Sphingomonas</taxon>
    </lineage>
</organism>